<dbReference type="RefSeq" id="WP_009400197.1">
    <property type="nucleotide sequence ID" value="NZ_CP017298.1"/>
</dbReference>
<organism evidence="3 4">
    <name type="scientific">Pauljensenia hongkongensis</name>
    <dbReference type="NCBI Taxonomy" id="178339"/>
    <lineage>
        <taxon>Bacteria</taxon>
        <taxon>Bacillati</taxon>
        <taxon>Actinomycetota</taxon>
        <taxon>Actinomycetes</taxon>
        <taxon>Actinomycetales</taxon>
        <taxon>Actinomycetaceae</taxon>
        <taxon>Pauljensenia</taxon>
    </lineage>
</organism>
<dbReference type="EMBL" id="CP017298">
    <property type="protein sequence ID" value="AOS46735.1"/>
    <property type="molecule type" value="Genomic_DNA"/>
</dbReference>
<dbReference type="InterPro" id="IPR036291">
    <property type="entry name" value="NAD(P)-bd_dom_sf"/>
</dbReference>
<evidence type="ECO:0000313" key="4">
    <source>
        <dbReference type="Proteomes" id="UP000095214"/>
    </source>
</evidence>
<evidence type="ECO:0000313" key="3">
    <source>
        <dbReference type="EMBL" id="AOS46735.1"/>
    </source>
</evidence>
<dbReference type="AlphaFoldDB" id="A0A1D8B0R1"/>
<dbReference type="Pfam" id="PF00106">
    <property type="entry name" value="adh_short"/>
    <property type="match status" value="1"/>
</dbReference>
<dbReference type="PANTHER" id="PTHR42901">
    <property type="entry name" value="ALCOHOL DEHYDROGENASE"/>
    <property type="match status" value="1"/>
</dbReference>
<evidence type="ECO:0000256" key="2">
    <source>
        <dbReference type="ARBA" id="ARBA00023002"/>
    </source>
</evidence>
<dbReference type="Gene3D" id="3.40.50.720">
    <property type="entry name" value="NAD(P)-binding Rossmann-like Domain"/>
    <property type="match status" value="1"/>
</dbReference>
<evidence type="ECO:0000256" key="1">
    <source>
        <dbReference type="ARBA" id="ARBA00006484"/>
    </source>
</evidence>
<proteinExistence type="inferred from homology"/>
<comment type="similarity">
    <text evidence="1">Belongs to the short-chain dehydrogenases/reductases (SDR) family.</text>
</comment>
<dbReference type="STRING" id="178339.BH719_01625"/>
<dbReference type="InterPro" id="IPR002347">
    <property type="entry name" value="SDR_fam"/>
</dbReference>
<dbReference type="FunFam" id="3.40.50.720:FF:000047">
    <property type="entry name" value="NADP-dependent L-serine/L-allo-threonine dehydrogenase"/>
    <property type="match status" value="1"/>
</dbReference>
<gene>
    <name evidence="3" type="ORF">BH719_01625</name>
</gene>
<name>A0A1D8B0R1_9ACTO</name>
<reference evidence="3 4" key="1">
    <citation type="submission" date="2016-09" db="EMBL/GenBank/DDBJ databases">
        <title>Complete genome sequence of Actinomyces hongkongensis HKU8.</title>
        <authorList>
            <person name="Gao Y.-X."/>
            <person name="Zhou Y.-Y."/>
            <person name="Xie Y."/>
            <person name="Wang M."/>
            <person name="Wang S.-J."/>
            <person name="Shen S.-G."/>
        </authorList>
    </citation>
    <scope>NUCLEOTIDE SEQUENCE [LARGE SCALE GENOMIC DNA]</scope>
    <source>
        <strain evidence="3 4">HKU8</strain>
    </source>
</reference>
<dbReference type="Proteomes" id="UP000095214">
    <property type="component" value="Chromosome"/>
</dbReference>
<protein>
    <submittedName>
        <fullName evidence="3">Oxidoreductase</fullName>
    </submittedName>
</protein>
<sequence length="253" mass="26978">MSTPRRAVVTGASTGIGEATVRLLVDHGWGVVAVARRRERLKALADQIGCEYWAADLTDEAQVEGMASHVLEGGPVDALVNNAGGAIGVDHVAQADAGRWSAMFDRNVLTALHCTRAFLPAMRKRGGDLVFLTSTAAHDTYPGGGGYVAAKHAERVIANTLRQELVGEPVRVIEIAPGMVRTEEFSLNRLGSREAADRVYAGVAEPLVAADVAEAIVWALERPRHVNIDSMIVRPVAQATNTVVARSADGERR</sequence>
<keyword evidence="4" id="KW-1185">Reference proteome</keyword>
<dbReference type="KEGG" id="phon:BH719_01625"/>
<dbReference type="OrthoDB" id="9775296at2"/>
<dbReference type="GO" id="GO:0016616">
    <property type="term" value="F:oxidoreductase activity, acting on the CH-OH group of donors, NAD or NADP as acceptor"/>
    <property type="evidence" value="ECO:0007669"/>
    <property type="project" value="UniProtKB-ARBA"/>
</dbReference>
<keyword evidence="2" id="KW-0560">Oxidoreductase</keyword>
<dbReference type="SUPFAM" id="SSF51735">
    <property type="entry name" value="NAD(P)-binding Rossmann-fold domains"/>
    <property type="match status" value="1"/>
</dbReference>
<dbReference type="PRINTS" id="PR00081">
    <property type="entry name" value="GDHRDH"/>
</dbReference>
<accession>A0A1D8B0R1</accession>
<dbReference type="PANTHER" id="PTHR42901:SF1">
    <property type="entry name" value="ALCOHOL DEHYDROGENASE"/>
    <property type="match status" value="1"/>
</dbReference>